<dbReference type="EMBL" id="UOFO01000119">
    <property type="protein sequence ID" value="VAW87340.1"/>
    <property type="molecule type" value="Genomic_DNA"/>
</dbReference>
<reference evidence="1" key="1">
    <citation type="submission" date="2018-06" db="EMBL/GenBank/DDBJ databases">
        <authorList>
            <person name="Zhirakovskaya E."/>
        </authorList>
    </citation>
    <scope>NUCLEOTIDE SEQUENCE</scope>
</reference>
<accession>A0A3B0ZEA0</accession>
<name>A0A3B0ZEA0_9ZZZZ</name>
<proteinExistence type="predicted"/>
<evidence type="ECO:0000313" key="1">
    <source>
        <dbReference type="EMBL" id="VAW87340.1"/>
    </source>
</evidence>
<organism evidence="1">
    <name type="scientific">hydrothermal vent metagenome</name>
    <dbReference type="NCBI Taxonomy" id="652676"/>
    <lineage>
        <taxon>unclassified sequences</taxon>
        <taxon>metagenomes</taxon>
        <taxon>ecological metagenomes</taxon>
    </lineage>
</organism>
<protein>
    <recommendedName>
        <fullName evidence="2">Plastocyanin-like domain-containing protein</fullName>
    </recommendedName>
</protein>
<gene>
    <name evidence="1" type="ORF">MNBD_GAMMA16-273</name>
</gene>
<sequence length="156" mass="17092">MIGKASRNGLFAVGQFVLGQTPGQGFFGCTVLIIFALSDNGVAFAQASTFQNQQKLHDTSVRQISIDVEDKAQIKKVIPVRQGEQVILLINGGPADTAAIYHLHGYNLMAKANDDHIPSIFFQADYTGRYPLVLHQHDPLIGVHEITIAYIEVKSM</sequence>
<dbReference type="AlphaFoldDB" id="A0A3B0ZEA0"/>
<dbReference type="PROSITE" id="PS51257">
    <property type="entry name" value="PROKAR_LIPOPROTEIN"/>
    <property type="match status" value="1"/>
</dbReference>
<evidence type="ECO:0008006" key="2">
    <source>
        <dbReference type="Google" id="ProtNLM"/>
    </source>
</evidence>